<dbReference type="OrthoDB" id="5416609at2759"/>
<dbReference type="HOGENOM" id="CLU_004184_7_2_1"/>
<dbReference type="Proteomes" id="UP000054466">
    <property type="component" value="Unassembled WGS sequence"/>
</dbReference>
<gene>
    <name evidence="2" type="ORF">PV07_07547</name>
</gene>
<organism evidence="2 3">
    <name type="scientific">Cladophialophora immunda</name>
    <dbReference type="NCBI Taxonomy" id="569365"/>
    <lineage>
        <taxon>Eukaryota</taxon>
        <taxon>Fungi</taxon>
        <taxon>Dikarya</taxon>
        <taxon>Ascomycota</taxon>
        <taxon>Pezizomycotina</taxon>
        <taxon>Eurotiomycetes</taxon>
        <taxon>Chaetothyriomycetidae</taxon>
        <taxon>Chaetothyriales</taxon>
        <taxon>Herpotrichiellaceae</taxon>
        <taxon>Cladophialophora</taxon>
    </lineage>
</organism>
<dbReference type="EMBL" id="KN847043">
    <property type="protein sequence ID" value="KIW27846.1"/>
    <property type="molecule type" value="Genomic_DNA"/>
</dbReference>
<keyword evidence="3" id="KW-1185">Reference proteome</keyword>
<dbReference type="VEuPathDB" id="FungiDB:PV07_07547"/>
<proteinExistence type="predicted"/>
<dbReference type="RefSeq" id="XP_016248062.1">
    <property type="nucleotide sequence ID" value="XM_016394643.1"/>
</dbReference>
<dbReference type="PANTHER" id="PTHR24148">
    <property type="entry name" value="ANKYRIN REPEAT DOMAIN-CONTAINING PROTEIN 39 HOMOLOG-RELATED"/>
    <property type="match status" value="1"/>
</dbReference>
<protein>
    <recommendedName>
        <fullName evidence="1">Heterokaryon incompatibility domain-containing protein</fullName>
    </recommendedName>
</protein>
<dbReference type="AlphaFoldDB" id="A0A0D1ZIP0"/>
<accession>A0A0D1ZIP0</accession>
<sequence>MATGFSYSPLQPGEIRVLKPVLSRATATEQQQQPLSFEIVHVPLLSQPPYVALSYTWGAPDSRHHVCLDGQTFHVRRNLHDALQQIHRSKLVSKYLWVDAICINQGTDVEALAERSIQITQMRQIYEQATKVLVWLGTPANETNNQLAFPMMRYFVKLHRESIRRARPFRPAWWPRKVRTHGEDAADFLRTLPVATDKRIFDVQGSQTHRGWLGILALWESPWWTRTWVFQEATVPEPYKLRYIAGVAVLPPPSYKVTFLCGDQQTGWAELVTTRMVATSILSTPGLESGFLAATTVGAQDRASKLMRFRERRVQHATGSFLEVLDMFRHTECADPRDKVYAPMYLASDDVRDYIRPDYAGQTVLDVYVDVVRYCLARRGHELDSLGTVRPCQEAGGEVVATPQGVTSTLPSWVPNFAASAKLVPIPKSLYVPEKVAERAVTFYDTRGLPNHNLARVPCYRPLDEDTAPSSTKPRLQDGTNSTTLLVSGVHVDVLKDIIPNTGPDLEAVRSVARTKSQRWATEMDSTYAATGESYVDALNRTLALDVVYDELGRPSERGGKLDFAFMRRPRAELSLTEYRYQMNMRGARDNASVGRDIGRSERDYLLMIPNTAVVGDHVWALSGGKVLYLLRPVVNVGGGAGAPVPNRYRMVGECYAHGLMDGEIARRVHMGEARFQDISLV</sequence>
<dbReference type="Pfam" id="PF06985">
    <property type="entry name" value="HET"/>
    <property type="match status" value="1"/>
</dbReference>
<dbReference type="Pfam" id="PF26639">
    <property type="entry name" value="Het-6_barrel"/>
    <property type="match status" value="1"/>
</dbReference>
<name>A0A0D1ZIP0_9EURO</name>
<evidence type="ECO:0000313" key="3">
    <source>
        <dbReference type="Proteomes" id="UP000054466"/>
    </source>
</evidence>
<dbReference type="GeneID" id="27346741"/>
<evidence type="ECO:0000259" key="1">
    <source>
        <dbReference type="Pfam" id="PF06985"/>
    </source>
</evidence>
<feature type="domain" description="Heterokaryon incompatibility" evidence="1">
    <location>
        <begin position="50"/>
        <end position="232"/>
    </location>
</feature>
<dbReference type="InterPro" id="IPR010730">
    <property type="entry name" value="HET"/>
</dbReference>
<dbReference type="InterPro" id="IPR052895">
    <property type="entry name" value="HetReg/Transcr_Mod"/>
</dbReference>
<reference evidence="2 3" key="1">
    <citation type="submission" date="2015-01" db="EMBL/GenBank/DDBJ databases">
        <title>The Genome Sequence of Cladophialophora immunda CBS83496.</title>
        <authorList>
            <consortium name="The Broad Institute Genomics Platform"/>
            <person name="Cuomo C."/>
            <person name="de Hoog S."/>
            <person name="Gorbushina A."/>
            <person name="Stielow B."/>
            <person name="Teixiera M."/>
            <person name="Abouelleil A."/>
            <person name="Chapman S.B."/>
            <person name="Priest M."/>
            <person name="Young S.K."/>
            <person name="Wortman J."/>
            <person name="Nusbaum C."/>
            <person name="Birren B."/>
        </authorList>
    </citation>
    <scope>NUCLEOTIDE SEQUENCE [LARGE SCALE GENOMIC DNA]</scope>
    <source>
        <strain evidence="2 3">CBS 83496</strain>
    </source>
</reference>
<dbReference type="PANTHER" id="PTHR24148:SF64">
    <property type="entry name" value="HETEROKARYON INCOMPATIBILITY DOMAIN-CONTAINING PROTEIN"/>
    <property type="match status" value="1"/>
</dbReference>
<evidence type="ECO:0000313" key="2">
    <source>
        <dbReference type="EMBL" id="KIW27846.1"/>
    </source>
</evidence>